<proteinExistence type="predicted"/>
<dbReference type="Proteomes" id="UP000799755">
    <property type="component" value="Unassembled WGS sequence"/>
</dbReference>
<dbReference type="EMBL" id="MU003509">
    <property type="protein sequence ID" value="KAF2470208.1"/>
    <property type="molecule type" value="Genomic_DNA"/>
</dbReference>
<sequence length="88" mass="9626">MAPRFVIPKRFPITAASAGKRTTPLARFNSSSSTSRAARVMEMAAQAEKPSAFEASVPILWVLCGAAIVTAWNRVDEREDHVEKLLIV</sequence>
<gene>
    <name evidence="1" type="ORF">BDR25DRAFT_394108</name>
</gene>
<accession>A0ACB6QT72</accession>
<organism evidence="1 2">
    <name type="scientific">Lindgomyces ingoldianus</name>
    <dbReference type="NCBI Taxonomy" id="673940"/>
    <lineage>
        <taxon>Eukaryota</taxon>
        <taxon>Fungi</taxon>
        <taxon>Dikarya</taxon>
        <taxon>Ascomycota</taxon>
        <taxon>Pezizomycotina</taxon>
        <taxon>Dothideomycetes</taxon>
        <taxon>Pleosporomycetidae</taxon>
        <taxon>Pleosporales</taxon>
        <taxon>Lindgomycetaceae</taxon>
        <taxon>Lindgomyces</taxon>
    </lineage>
</organism>
<name>A0ACB6QT72_9PLEO</name>
<protein>
    <submittedName>
        <fullName evidence="1">Uncharacterized protein</fullName>
    </submittedName>
</protein>
<evidence type="ECO:0000313" key="1">
    <source>
        <dbReference type="EMBL" id="KAF2470208.1"/>
    </source>
</evidence>
<evidence type="ECO:0000313" key="2">
    <source>
        <dbReference type="Proteomes" id="UP000799755"/>
    </source>
</evidence>
<reference evidence="1" key="1">
    <citation type="journal article" date="2020" name="Stud. Mycol.">
        <title>101 Dothideomycetes genomes: a test case for predicting lifestyles and emergence of pathogens.</title>
        <authorList>
            <person name="Haridas S."/>
            <person name="Albert R."/>
            <person name="Binder M."/>
            <person name="Bloem J."/>
            <person name="Labutti K."/>
            <person name="Salamov A."/>
            <person name="Andreopoulos B."/>
            <person name="Baker S."/>
            <person name="Barry K."/>
            <person name="Bills G."/>
            <person name="Bluhm B."/>
            <person name="Cannon C."/>
            <person name="Castanera R."/>
            <person name="Culley D."/>
            <person name="Daum C."/>
            <person name="Ezra D."/>
            <person name="Gonzalez J."/>
            <person name="Henrissat B."/>
            <person name="Kuo A."/>
            <person name="Liang C."/>
            <person name="Lipzen A."/>
            <person name="Lutzoni F."/>
            <person name="Magnuson J."/>
            <person name="Mondo S."/>
            <person name="Nolan M."/>
            <person name="Ohm R."/>
            <person name="Pangilinan J."/>
            <person name="Park H.-J."/>
            <person name="Ramirez L."/>
            <person name="Alfaro M."/>
            <person name="Sun H."/>
            <person name="Tritt A."/>
            <person name="Yoshinaga Y."/>
            <person name="Zwiers L.-H."/>
            <person name="Turgeon B."/>
            <person name="Goodwin S."/>
            <person name="Spatafora J."/>
            <person name="Crous P."/>
            <person name="Grigoriev I."/>
        </authorList>
    </citation>
    <scope>NUCLEOTIDE SEQUENCE</scope>
    <source>
        <strain evidence="1">ATCC 200398</strain>
    </source>
</reference>
<comment type="caution">
    <text evidence="1">The sequence shown here is derived from an EMBL/GenBank/DDBJ whole genome shotgun (WGS) entry which is preliminary data.</text>
</comment>
<keyword evidence="2" id="KW-1185">Reference proteome</keyword>